<gene>
    <name evidence="2" type="ORF">QVD17_07582</name>
</gene>
<comment type="caution">
    <text evidence="2">The sequence shown here is derived from an EMBL/GenBank/DDBJ whole genome shotgun (WGS) entry which is preliminary data.</text>
</comment>
<sequence length="215" mass="24020">MSVFHPTCMENIRTGAREKAGVMLGIENESPREQATEKNLNEVGRGSEILEPILEKDIGPTTLKPGPQSNNFGEMGLDLLRTQSQMEVCEGQNVNKKVMGKNKGGNYHSREHAGMSSRSHQGNRTKPISLKIKDRLWGTRNKQQYVQVVPKVQEVSKAKSFEGKKREDPKQRNSVASEELQNLIEVGGLMGYNLVGHENLARVVINGEEIQRDTQ</sequence>
<evidence type="ECO:0000313" key="3">
    <source>
        <dbReference type="Proteomes" id="UP001229421"/>
    </source>
</evidence>
<dbReference type="Proteomes" id="UP001229421">
    <property type="component" value="Unassembled WGS sequence"/>
</dbReference>
<protein>
    <submittedName>
        <fullName evidence="2">Uncharacterized protein</fullName>
    </submittedName>
</protein>
<reference evidence="2" key="1">
    <citation type="journal article" date="2023" name="bioRxiv">
        <title>Improved chromosome-level genome assembly for marigold (Tagetes erecta).</title>
        <authorList>
            <person name="Jiang F."/>
            <person name="Yuan L."/>
            <person name="Wang S."/>
            <person name="Wang H."/>
            <person name="Xu D."/>
            <person name="Wang A."/>
            <person name="Fan W."/>
        </authorList>
    </citation>
    <scope>NUCLEOTIDE SEQUENCE</scope>
    <source>
        <strain evidence="2">WSJ</strain>
        <tissue evidence="2">Leaf</tissue>
    </source>
</reference>
<accession>A0AAD8LLD6</accession>
<keyword evidence="3" id="KW-1185">Reference proteome</keyword>
<proteinExistence type="predicted"/>
<feature type="region of interest" description="Disordered" evidence="1">
    <location>
        <begin position="97"/>
        <end position="124"/>
    </location>
</feature>
<evidence type="ECO:0000313" key="2">
    <source>
        <dbReference type="EMBL" id="KAK1441578.1"/>
    </source>
</evidence>
<dbReference type="AlphaFoldDB" id="A0AAD8LLD6"/>
<organism evidence="2 3">
    <name type="scientific">Tagetes erecta</name>
    <name type="common">African marigold</name>
    <dbReference type="NCBI Taxonomy" id="13708"/>
    <lineage>
        <taxon>Eukaryota</taxon>
        <taxon>Viridiplantae</taxon>
        <taxon>Streptophyta</taxon>
        <taxon>Embryophyta</taxon>
        <taxon>Tracheophyta</taxon>
        <taxon>Spermatophyta</taxon>
        <taxon>Magnoliopsida</taxon>
        <taxon>eudicotyledons</taxon>
        <taxon>Gunneridae</taxon>
        <taxon>Pentapetalae</taxon>
        <taxon>asterids</taxon>
        <taxon>campanulids</taxon>
        <taxon>Asterales</taxon>
        <taxon>Asteraceae</taxon>
        <taxon>Asteroideae</taxon>
        <taxon>Heliantheae alliance</taxon>
        <taxon>Tageteae</taxon>
        <taxon>Tagetes</taxon>
    </lineage>
</organism>
<dbReference type="EMBL" id="JAUHHV010000001">
    <property type="protein sequence ID" value="KAK1441578.1"/>
    <property type="molecule type" value="Genomic_DNA"/>
</dbReference>
<name>A0AAD8LLD6_TARER</name>
<evidence type="ECO:0000256" key="1">
    <source>
        <dbReference type="SAM" id="MobiDB-lite"/>
    </source>
</evidence>